<feature type="non-terminal residue" evidence="2">
    <location>
        <position position="218"/>
    </location>
</feature>
<feature type="region of interest" description="Disordered" evidence="1">
    <location>
        <begin position="1"/>
        <end position="101"/>
    </location>
</feature>
<dbReference type="EMBL" id="MUZQ01000219">
    <property type="protein sequence ID" value="OWK55022.1"/>
    <property type="molecule type" value="Genomic_DNA"/>
</dbReference>
<feature type="compositionally biased region" description="Gly residues" evidence="1">
    <location>
        <begin position="79"/>
        <end position="90"/>
    </location>
</feature>
<feature type="compositionally biased region" description="Basic and acidic residues" evidence="1">
    <location>
        <begin position="65"/>
        <end position="77"/>
    </location>
</feature>
<keyword evidence="3" id="KW-1185">Reference proteome</keyword>
<evidence type="ECO:0000256" key="1">
    <source>
        <dbReference type="SAM" id="MobiDB-lite"/>
    </source>
</evidence>
<evidence type="ECO:0000313" key="2">
    <source>
        <dbReference type="EMBL" id="OWK55022.1"/>
    </source>
</evidence>
<organism evidence="2 3">
    <name type="scientific">Lonchura striata</name>
    <name type="common">white-rumped munia</name>
    <dbReference type="NCBI Taxonomy" id="40157"/>
    <lineage>
        <taxon>Eukaryota</taxon>
        <taxon>Metazoa</taxon>
        <taxon>Chordata</taxon>
        <taxon>Craniata</taxon>
        <taxon>Vertebrata</taxon>
        <taxon>Euteleostomi</taxon>
        <taxon>Archelosauria</taxon>
        <taxon>Archosauria</taxon>
        <taxon>Dinosauria</taxon>
        <taxon>Saurischia</taxon>
        <taxon>Theropoda</taxon>
        <taxon>Coelurosauria</taxon>
        <taxon>Aves</taxon>
        <taxon>Neognathae</taxon>
        <taxon>Neoaves</taxon>
        <taxon>Telluraves</taxon>
        <taxon>Australaves</taxon>
        <taxon>Passeriformes</taxon>
        <taxon>Passeroidea</taxon>
        <taxon>Estrildidae</taxon>
        <taxon>Estrildinae</taxon>
        <taxon>Lonchura</taxon>
    </lineage>
</organism>
<feature type="region of interest" description="Disordered" evidence="1">
    <location>
        <begin position="111"/>
        <end position="130"/>
    </location>
</feature>
<gene>
    <name evidence="2" type="ORF">RLOC_00006970</name>
</gene>
<evidence type="ECO:0000313" key="3">
    <source>
        <dbReference type="Proteomes" id="UP000197619"/>
    </source>
</evidence>
<protein>
    <submittedName>
        <fullName evidence="2">Uncharacterized protein</fullName>
    </submittedName>
</protein>
<reference evidence="2 3" key="1">
    <citation type="submission" date="2017-05" db="EMBL/GenBank/DDBJ databases">
        <title>Genome of assembly of the Bengalese finch, Lonchura striata domestica.</title>
        <authorList>
            <person name="Colquitt B.M."/>
            <person name="Brainard M.S."/>
        </authorList>
    </citation>
    <scope>NUCLEOTIDE SEQUENCE [LARGE SCALE GENOMIC DNA]</scope>
    <source>
        <strain evidence="2">White83orange57</strain>
    </source>
</reference>
<sequence>MQAPQLLLGGGGAAGGAGDAPGTGTLPVPAGARRSALGVPERAGPAPPRLLSPNSAPPAPSGRFHPAEPRADPELPADRGGGQWPRGGRGSALHAGPRQDWHHAGVLPVQGAAPGRRRCHPRDPAPPTRLHRDLGAGAGRAALLPAPRVGATLARVSPPTTGVSSPPNVPSCGSPVAFVPPQRWRGDLRACVASMGLGTSKCQACPAPSVPSCIKGLA</sequence>
<feature type="compositionally biased region" description="Gly residues" evidence="1">
    <location>
        <begin position="8"/>
        <end position="21"/>
    </location>
</feature>
<name>A0A218UNT7_9PASE</name>
<proteinExistence type="predicted"/>
<dbReference type="AlphaFoldDB" id="A0A218UNT7"/>
<feature type="compositionally biased region" description="Pro residues" evidence="1">
    <location>
        <begin position="45"/>
        <end position="60"/>
    </location>
</feature>
<comment type="caution">
    <text evidence="2">The sequence shown here is derived from an EMBL/GenBank/DDBJ whole genome shotgun (WGS) entry which is preliminary data.</text>
</comment>
<dbReference type="Proteomes" id="UP000197619">
    <property type="component" value="Unassembled WGS sequence"/>
</dbReference>
<accession>A0A218UNT7</accession>